<feature type="domain" description="Resolvase/invertase-type recombinase catalytic" evidence="7">
    <location>
        <begin position="12"/>
        <end position="109"/>
    </location>
</feature>
<dbReference type="InterPro" id="IPR006119">
    <property type="entry name" value="Resolv_N"/>
</dbReference>
<feature type="active site" description="O-(5'-phospho-DNA)-serine intermediate" evidence="4 5">
    <location>
        <position position="20"/>
    </location>
</feature>
<reference evidence="8" key="1">
    <citation type="journal article" date="2014" name="Int. J. Syst. Evol. Microbiol.">
        <title>Complete genome sequence of Corynebacterium casei LMG S-19264T (=DSM 44701T), isolated from a smear-ripened cheese.</title>
        <authorList>
            <consortium name="US DOE Joint Genome Institute (JGI-PGF)"/>
            <person name="Walter F."/>
            <person name="Albersmeier A."/>
            <person name="Kalinowski J."/>
            <person name="Ruckert C."/>
        </authorList>
    </citation>
    <scope>NUCLEOTIDE SEQUENCE</scope>
    <source>
        <strain evidence="8">CGMCC 4.3508</strain>
    </source>
</reference>
<dbReference type="PROSITE" id="PS51736">
    <property type="entry name" value="RECOMBINASES_3"/>
    <property type="match status" value="1"/>
</dbReference>
<keyword evidence="3" id="KW-0233">DNA recombination</keyword>
<dbReference type="GO" id="GO:0000150">
    <property type="term" value="F:DNA strand exchange activity"/>
    <property type="evidence" value="ECO:0007669"/>
    <property type="project" value="InterPro"/>
</dbReference>
<proteinExistence type="predicted"/>
<dbReference type="SUPFAM" id="SSF53041">
    <property type="entry name" value="Resolvase-like"/>
    <property type="match status" value="1"/>
</dbReference>
<evidence type="ECO:0000256" key="6">
    <source>
        <dbReference type="SAM" id="MobiDB-lite"/>
    </source>
</evidence>
<evidence type="ECO:0000256" key="3">
    <source>
        <dbReference type="ARBA" id="ARBA00023172"/>
    </source>
</evidence>
<evidence type="ECO:0000313" key="8">
    <source>
        <dbReference type="EMBL" id="GGK98015.1"/>
    </source>
</evidence>
<feature type="region of interest" description="Disordered" evidence="6">
    <location>
        <begin position="82"/>
        <end position="109"/>
    </location>
</feature>
<dbReference type="EMBL" id="BMMH01000002">
    <property type="protein sequence ID" value="GGK98015.1"/>
    <property type="molecule type" value="Genomic_DNA"/>
</dbReference>
<evidence type="ECO:0000256" key="4">
    <source>
        <dbReference type="PIRSR" id="PIRSR606118-50"/>
    </source>
</evidence>
<evidence type="ECO:0000256" key="5">
    <source>
        <dbReference type="PROSITE-ProRule" id="PRU10137"/>
    </source>
</evidence>
<dbReference type="GO" id="GO:0003677">
    <property type="term" value="F:DNA binding"/>
    <property type="evidence" value="ECO:0007669"/>
    <property type="project" value="UniProtKB-KW"/>
</dbReference>
<keyword evidence="2" id="KW-0238">DNA-binding</keyword>
<feature type="compositionally biased region" description="Polar residues" evidence="6">
    <location>
        <begin position="92"/>
        <end position="109"/>
    </location>
</feature>
<accession>A0A917VM59</accession>
<sequence length="109" mass="11740">MMAAGRYPAGGWDLGYARVSSTKQSLDRQLAALTEAGILDSRIHVDKKTGSTVDRPGLTKLLAYARPGDRIVVHTLDRRDRTTTVETGIHPTATSRSLTYSPMVTGSPA</sequence>
<dbReference type="Gene3D" id="3.40.50.1390">
    <property type="entry name" value="Resolvase, N-terminal catalytic domain"/>
    <property type="match status" value="1"/>
</dbReference>
<keyword evidence="1" id="KW-0229">DNA integration</keyword>
<dbReference type="RefSeq" id="WP_082681430.1">
    <property type="nucleotide sequence ID" value="NZ_BMMH01000002.1"/>
</dbReference>
<organism evidence="8 9">
    <name type="scientific">Nocardia jinanensis</name>
    <dbReference type="NCBI Taxonomy" id="382504"/>
    <lineage>
        <taxon>Bacteria</taxon>
        <taxon>Bacillati</taxon>
        <taxon>Actinomycetota</taxon>
        <taxon>Actinomycetes</taxon>
        <taxon>Mycobacteriales</taxon>
        <taxon>Nocardiaceae</taxon>
        <taxon>Nocardia</taxon>
    </lineage>
</organism>
<evidence type="ECO:0000259" key="7">
    <source>
        <dbReference type="PROSITE" id="PS51736"/>
    </source>
</evidence>
<gene>
    <name evidence="8" type="ORF">GCM10011588_10750</name>
</gene>
<dbReference type="InterPro" id="IPR006118">
    <property type="entry name" value="Recombinase_CS"/>
</dbReference>
<protein>
    <recommendedName>
        <fullName evidence="7">Resolvase/invertase-type recombinase catalytic domain-containing protein</fullName>
    </recommendedName>
</protein>
<evidence type="ECO:0000256" key="1">
    <source>
        <dbReference type="ARBA" id="ARBA00022908"/>
    </source>
</evidence>
<dbReference type="SMART" id="SM00857">
    <property type="entry name" value="Resolvase"/>
    <property type="match status" value="1"/>
</dbReference>
<dbReference type="Proteomes" id="UP000638263">
    <property type="component" value="Unassembled WGS sequence"/>
</dbReference>
<comment type="caution">
    <text evidence="8">The sequence shown here is derived from an EMBL/GenBank/DDBJ whole genome shotgun (WGS) entry which is preliminary data.</text>
</comment>
<dbReference type="AlphaFoldDB" id="A0A917VM59"/>
<keyword evidence="9" id="KW-1185">Reference proteome</keyword>
<dbReference type="CDD" id="cd03768">
    <property type="entry name" value="SR_ResInv"/>
    <property type="match status" value="1"/>
</dbReference>
<dbReference type="Pfam" id="PF00239">
    <property type="entry name" value="Resolvase"/>
    <property type="match status" value="1"/>
</dbReference>
<evidence type="ECO:0000313" key="9">
    <source>
        <dbReference type="Proteomes" id="UP000638263"/>
    </source>
</evidence>
<evidence type="ECO:0000256" key="2">
    <source>
        <dbReference type="ARBA" id="ARBA00023125"/>
    </source>
</evidence>
<dbReference type="PROSITE" id="PS00397">
    <property type="entry name" value="RECOMBINASES_1"/>
    <property type="match status" value="1"/>
</dbReference>
<dbReference type="GO" id="GO:0015074">
    <property type="term" value="P:DNA integration"/>
    <property type="evidence" value="ECO:0007669"/>
    <property type="project" value="UniProtKB-KW"/>
</dbReference>
<name>A0A917VM59_9NOCA</name>
<dbReference type="InterPro" id="IPR036162">
    <property type="entry name" value="Resolvase-like_N_sf"/>
</dbReference>
<reference evidence="8" key="2">
    <citation type="submission" date="2020-09" db="EMBL/GenBank/DDBJ databases">
        <authorList>
            <person name="Sun Q."/>
            <person name="Zhou Y."/>
        </authorList>
    </citation>
    <scope>NUCLEOTIDE SEQUENCE</scope>
    <source>
        <strain evidence="8">CGMCC 4.3508</strain>
    </source>
</reference>